<dbReference type="AlphaFoldDB" id="A0A5B7TU16"/>
<keyword evidence="1" id="KW-0812">Transmembrane</keyword>
<gene>
    <name evidence="2" type="ORF">FF125_08285</name>
</gene>
<evidence type="ECO:0000313" key="2">
    <source>
        <dbReference type="EMBL" id="QCX38427.1"/>
    </source>
</evidence>
<evidence type="ECO:0000256" key="1">
    <source>
        <dbReference type="SAM" id="Phobius"/>
    </source>
</evidence>
<name>A0A5B7TU16_9FLAO</name>
<feature type="transmembrane region" description="Helical" evidence="1">
    <location>
        <begin position="21"/>
        <end position="42"/>
    </location>
</feature>
<organism evidence="2 3">
    <name type="scientific">Aureibaculum algae</name>
    <dbReference type="NCBI Taxonomy" id="2584122"/>
    <lineage>
        <taxon>Bacteria</taxon>
        <taxon>Pseudomonadati</taxon>
        <taxon>Bacteroidota</taxon>
        <taxon>Flavobacteriia</taxon>
        <taxon>Flavobacteriales</taxon>
        <taxon>Flavobacteriaceae</taxon>
        <taxon>Aureibaculum</taxon>
    </lineage>
</organism>
<dbReference type="Pfam" id="PF19578">
    <property type="entry name" value="DUF6090"/>
    <property type="match status" value="1"/>
</dbReference>
<dbReference type="EMBL" id="CP040749">
    <property type="protein sequence ID" value="QCX38427.1"/>
    <property type="molecule type" value="Genomic_DNA"/>
</dbReference>
<reference evidence="2 3" key="1">
    <citation type="submission" date="2019-05" db="EMBL/GenBank/DDBJ databases">
        <title>Algicella ahnfeltiae gen. nov., sp. nov., a novel marine bacterium of the family Flavobacteriaceae isolated from a red alga.</title>
        <authorList>
            <person name="Nedashkovskaya O.I."/>
            <person name="Kukhlevskiy A.D."/>
            <person name="Kim S.-G."/>
            <person name="Zhukova N.V."/>
            <person name="Mikhailov V.V."/>
        </authorList>
    </citation>
    <scope>NUCLEOTIDE SEQUENCE [LARGE SCALE GENOMIC DNA]</scope>
    <source>
        <strain evidence="2 3">10Alg115</strain>
    </source>
</reference>
<accession>A0A5B7TU16</accession>
<dbReference type="InterPro" id="IPR045749">
    <property type="entry name" value="DUF6090"/>
</dbReference>
<keyword evidence="1" id="KW-1133">Transmembrane helix</keyword>
<dbReference type="OrthoDB" id="821805at2"/>
<sequence>MIKFFRKIRQNLLSEGKTGKYLKYALGEIVLVVIGILIALQINNWNQNRLNRITEIAYLKSIKKEIITNYQFNQSLVINRYPKKIKGLKLAKKFCENEIKVTDTLEFLNNVTYGGVFSNGYNFGTRSSYDELINTGNLQLIKKDTIKNSIANYYAYTDVVIERAIVHSSNFSNYTSELRPFDSKKPTFISKSDQLEMMECFKSIKFKKLVDLELSYAYKVRDYIKNVNAMGEQTINLINQELK</sequence>
<proteinExistence type="predicted"/>
<dbReference type="Proteomes" id="UP000306229">
    <property type="component" value="Chromosome"/>
</dbReference>
<dbReference type="RefSeq" id="WP_138949319.1">
    <property type="nucleotide sequence ID" value="NZ_CP040749.1"/>
</dbReference>
<dbReference type="KEGG" id="fbe:FF125_08285"/>
<evidence type="ECO:0000313" key="3">
    <source>
        <dbReference type="Proteomes" id="UP000306229"/>
    </source>
</evidence>
<keyword evidence="3" id="KW-1185">Reference proteome</keyword>
<keyword evidence="1" id="KW-0472">Membrane</keyword>
<protein>
    <submittedName>
        <fullName evidence="2">Uncharacterized protein</fullName>
    </submittedName>
</protein>